<evidence type="ECO:0000313" key="4">
    <source>
        <dbReference type="EMBL" id="CAA9496840.1"/>
    </source>
</evidence>
<dbReference type="GO" id="GO:0004803">
    <property type="term" value="F:transposase activity"/>
    <property type="evidence" value="ECO:0007669"/>
    <property type="project" value="InterPro"/>
</dbReference>
<feature type="coiled-coil region" evidence="1">
    <location>
        <begin position="10"/>
        <end position="37"/>
    </location>
</feature>
<evidence type="ECO:0000256" key="2">
    <source>
        <dbReference type="SAM" id="MobiDB-lite"/>
    </source>
</evidence>
<feature type="region of interest" description="Disordered" evidence="2">
    <location>
        <begin position="144"/>
        <end position="175"/>
    </location>
</feature>
<name>A0A6J4SIK5_9ACTN</name>
<feature type="domain" description="Transposase IS116/IS110/IS902 C-terminal" evidence="3">
    <location>
        <begin position="46"/>
        <end position="123"/>
    </location>
</feature>
<dbReference type="PANTHER" id="PTHR33055:SF16">
    <property type="entry name" value="TRANSPOSASE FOR INSERTION SEQUENCE ELEMENT IS1547"/>
    <property type="match status" value="1"/>
</dbReference>
<dbReference type="GO" id="GO:0003677">
    <property type="term" value="F:DNA binding"/>
    <property type="evidence" value="ECO:0007669"/>
    <property type="project" value="InterPro"/>
</dbReference>
<sequence length="175" mass="19256">MTRCARVRIAREEVAHIRRLTRQINALQLELRQLVKTHRPQLLAETGCGPLTASILIGRTAGAERFRNDASFARHAGVAPIKCSSGERDRHRLHRGGDRQLNHALHIIAITRARYDPATKAYLARKQAEGKTKREAIRCLNATSHAASTTSCSAPPSRDTKTATSSPPHPHPCPA</sequence>
<dbReference type="GO" id="GO:0006313">
    <property type="term" value="P:DNA transposition"/>
    <property type="evidence" value="ECO:0007669"/>
    <property type="project" value="InterPro"/>
</dbReference>
<proteinExistence type="predicted"/>
<dbReference type="Pfam" id="PF02371">
    <property type="entry name" value="Transposase_20"/>
    <property type="match status" value="1"/>
</dbReference>
<dbReference type="InterPro" id="IPR003346">
    <property type="entry name" value="Transposase_20"/>
</dbReference>
<keyword evidence="1" id="KW-0175">Coiled coil</keyword>
<reference evidence="4" key="1">
    <citation type="submission" date="2020-02" db="EMBL/GenBank/DDBJ databases">
        <authorList>
            <person name="Meier V. D."/>
        </authorList>
    </citation>
    <scope>NUCLEOTIDE SEQUENCE</scope>
    <source>
        <strain evidence="4">AVDCRST_MAG67</strain>
    </source>
</reference>
<evidence type="ECO:0000256" key="1">
    <source>
        <dbReference type="SAM" id="Coils"/>
    </source>
</evidence>
<protein>
    <submittedName>
        <fullName evidence="4">Mobile element protein</fullName>
    </submittedName>
</protein>
<organism evidence="4">
    <name type="scientific">uncultured Solirubrobacteraceae bacterium</name>
    <dbReference type="NCBI Taxonomy" id="1162706"/>
    <lineage>
        <taxon>Bacteria</taxon>
        <taxon>Bacillati</taxon>
        <taxon>Actinomycetota</taxon>
        <taxon>Thermoleophilia</taxon>
        <taxon>Solirubrobacterales</taxon>
        <taxon>Solirubrobacteraceae</taxon>
        <taxon>environmental samples</taxon>
    </lineage>
</organism>
<gene>
    <name evidence="4" type="ORF">AVDCRST_MAG67-1764</name>
</gene>
<accession>A0A6J4SIK5</accession>
<dbReference type="PANTHER" id="PTHR33055">
    <property type="entry name" value="TRANSPOSASE FOR INSERTION SEQUENCE ELEMENT IS1111A"/>
    <property type="match status" value="1"/>
</dbReference>
<dbReference type="EMBL" id="CADCVQ010000073">
    <property type="protein sequence ID" value="CAA9496840.1"/>
    <property type="molecule type" value="Genomic_DNA"/>
</dbReference>
<dbReference type="InterPro" id="IPR047650">
    <property type="entry name" value="Transpos_IS110"/>
</dbReference>
<feature type="compositionally biased region" description="Low complexity" evidence="2">
    <location>
        <begin position="144"/>
        <end position="154"/>
    </location>
</feature>
<dbReference type="AlphaFoldDB" id="A0A6J4SIK5"/>
<evidence type="ECO:0000259" key="3">
    <source>
        <dbReference type="Pfam" id="PF02371"/>
    </source>
</evidence>